<evidence type="ECO:0000313" key="13">
    <source>
        <dbReference type="RefSeq" id="XP_002732726.1"/>
    </source>
</evidence>
<feature type="domain" description="Poly(A) RNA polymerase mitochondrial-like central palm" evidence="11">
    <location>
        <begin position="246"/>
        <end position="387"/>
    </location>
</feature>
<evidence type="ECO:0000256" key="7">
    <source>
        <dbReference type="ARBA" id="ARBA00022842"/>
    </source>
</evidence>
<dbReference type="InterPro" id="IPR054708">
    <property type="entry name" value="MTPAP-like_central"/>
</dbReference>
<comment type="subcellular location">
    <subcellularLocation>
        <location evidence="3">Cytoplasm</location>
    </subcellularLocation>
</comment>
<dbReference type="CDD" id="cd05402">
    <property type="entry name" value="NT_PAP_TUTase"/>
    <property type="match status" value="1"/>
</dbReference>
<comment type="cofactor">
    <cofactor evidence="2">
        <name>Mg(2+)</name>
        <dbReference type="ChEBI" id="CHEBI:18420"/>
    </cofactor>
</comment>
<evidence type="ECO:0000256" key="9">
    <source>
        <dbReference type="SAM" id="MobiDB-lite"/>
    </source>
</evidence>
<evidence type="ECO:0000256" key="5">
    <source>
        <dbReference type="ARBA" id="ARBA00022679"/>
    </source>
</evidence>
<evidence type="ECO:0000256" key="3">
    <source>
        <dbReference type="ARBA" id="ARBA00004496"/>
    </source>
</evidence>
<gene>
    <name evidence="13" type="primary">LOC100369124</name>
</gene>
<evidence type="ECO:0000256" key="8">
    <source>
        <dbReference type="ARBA" id="ARBA00038491"/>
    </source>
</evidence>
<reference evidence="13" key="1">
    <citation type="submission" date="2025-08" db="UniProtKB">
        <authorList>
            <consortium name="RefSeq"/>
        </authorList>
    </citation>
    <scope>IDENTIFICATION</scope>
    <source>
        <tissue evidence="13">Testes</tissue>
    </source>
</reference>
<dbReference type="SUPFAM" id="SSF81631">
    <property type="entry name" value="PAP/OAS1 substrate-binding domain"/>
    <property type="match status" value="1"/>
</dbReference>
<evidence type="ECO:0000256" key="6">
    <source>
        <dbReference type="ARBA" id="ARBA00022723"/>
    </source>
</evidence>
<keyword evidence="7" id="KW-0460">Magnesium</keyword>
<dbReference type="InterPro" id="IPR043519">
    <property type="entry name" value="NT_sf"/>
</dbReference>
<keyword evidence="4" id="KW-0963">Cytoplasm</keyword>
<comment type="cofactor">
    <cofactor evidence="1">
        <name>Mn(2+)</name>
        <dbReference type="ChEBI" id="CHEBI:29035"/>
    </cofactor>
</comment>
<dbReference type="Gene3D" id="3.30.460.10">
    <property type="entry name" value="Beta Polymerase, domain 2"/>
    <property type="match status" value="1"/>
</dbReference>
<dbReference type="Pfam" id="PF22600">
    <property type="entry name" value="MTPAP-like_central"/>
    <property type="match status" value="1"/>
</dbReference>
<evidence type="ECO:0000259" key="11">
    <source>
        <dbReference type="Pfam" id="PF22600"/>
    </source>
</evidence>
<dbReference type="InterPro" id="IPR002058">
    <property type="entry name" value="PAP_assoc"/>
</dbReference>
<dbReference type="SUPFAM" id="SSF81301">
    <property type="entry name" value="Nucleotidyltransferase"/>
    <property type="match status" value="1"/>
</dbReference>
<dbReference type="PANTHER" id="PTHR12271:SF40">
    <property type="entry name" value="POLY(A) RNA POLYMERASE GLD2"/>
    <property type="match status" value="1"/>
</dbReference>
<dbReference type="RefSeq" id="XP_002732726.1">
    <property type="nucleotide sequence ID" value="XM_002732680.2"/>
</dbReference>
<evidence type="ECO:0000256" key="1">
    <source>
        <dbReference type="ARBA" id="ARBA00001936"/>
    </source>
</evidence>
<feature type="region of interest" description="Disordered" evidence="9">
    <location>
        <begin position="116"/>
        <end position="198"/>
    </location>
</feature>
<evidence type="ECO:0000313" key="12">
    <source>
        <dbReference type="Proteomes" id="UP000694865"/>
    </source>
</evidence>
<dbReference type="Proteomes" id="UP000694865">
    <property type="component" value="Unplaced"/>
</dbReference>
<comment type="similarity">
    <text evidence="8">Belongs to the DNA polymerase type-B-like family. GLD2 subfamily.</text>
</comment>
<keyword evidence="12" id="KW-1185">Reference proteome</keyword>
<accession>A0ABM0GLR6</accession>
<name>A0ABM0GLR6_SACKO</name>
<dbReference type="GeneID" id="100369124"/>
<keyword evidence="5" id="KW-0808">Transferase</keyword>
<protein>
    <submittedName>
        <fullName evidence="13">Poly(A) RNA polymerase gld-2 homolog A-like</fullName>
    </submittedName>
</protein>
<feature type="compositionally biased region" description="Polar residues" evidence="9">
    <location>
        <begin position="178"/>
        <end position="198"/>
    </location>
</feature>
<evidence type="ECO:0000256" key="2">
    <source>
        <dbReference type="ARBA" id="ARBA00001946"/>
    </source>
</evidence>
<evidence type="ECO:0000259" key="10">
    <source>
        <dbReference type="Pfam" id="PF03828"/>
    </source>
</evidence>
<dbReference type="Pfam" id="PF03828">
    <property type="entry name" value="PAP_assoc"/>
    <property type="match status" value="1"/>
</dbReference>
<sequence>MNYYTMFGRNQMSGNELLQWNQAYLDGLKVIDRSLQHNRPTTHYLQNASRSVMNLPLHTPQNTIRSLFGPQLHSSPVLTAQALARIQGTGTSSSTSQGFNISPSARKFNSVKHAVENTVLSQQSTSTVSRSKRKRSLDEEPEQDHGEKKQKTPGEDRRRQHDSNLLSQGKRKSDAPVVSQNRRSLPNGQTKMSRTASSYSAVQTHFDSRRNSTGDIGVAFNHLQTQQILLVRPLRLDQPPSYMDKFSQEIWNFYLQNRQTPSDLAQKIELRNKLFRCVSIALPAYSSGLHITGSTLNGFGTKQSDLDMCLMVSLPQSSPPKTLILRLLHRIMRQIQQDIPSCKSLLVIRARVPILRFTDTKSGFDCDININNATGIRNTHLLQAYSKCDWRVAPLMLTIKQWASANNINDASQSTLSSYTLALMVLHYLQVGCNPAVLPALQQLHPYYFRSDSDVKNLFPQNSLETDLPDHLRYRSQNTQSLAGLLRGFFYYYVNVYKFAQQVISIRLGITYPKQSLTSVHDLYNWKYICIEEPFDSNNTARPVHLESKYLEIIQAFSNTFKKIKKATSTSDIFQIC</sequence>
<organism evidence="12 13">
    <name type="scientific">Saccoglossus kowalevskii</name>
    <name type="common">Acorn worm</name>
    <dbReference type="NCBI Taxonomy" id="10224"/>
    <lineage>
        <taxon>Eukaryota</taxon>
        <taxon>Metazoa</taxon>
        <taxon>Hemichordata</taxon>
        <taxon>Enteropneusta</taxon>
        <taxon>Harrimaniidae</taxon>
        <taxon>Saccoglossus</taxon>
    </lineage>
</organism>
<feature type="compositionally biased region" description="Basic and acidic residues" evidence="9">
    <location>
        <begin position="143"/>
        <end position="162"/>
    </location>
</feature>
<dbReference type="PANTHER" id="PTHR12271">
    <property type="entry name" value="POLY A POLYMERASE CID PAP -RELATED"/>
    <property type="match status" value="1"/>
</dbReference>
<evidence type="ECO:0000256" key="4">
    <source>
        <dbReference type="ARBA" id="ARBA00022490"/>
    </source>
</evidence>
<keyword evidence="6" id="KW-0479">Metal-binding</keyword>
<proteinExistence type="inferred from homology"/>
<dbReference type="Gene3D" id="1.10.1410.10">
    <property type="match status" value="1"/>
</dbReference>
<feature type="domain" description="PAP-associated" evidence="10">
    <location>
        <begin position="481"/>
        <end position="539"/>
    </location>
</feature>
<feature type="compositionally biased region" description="Low complexity" evidence="9">
    <location>
        <begin position="118"/>
        <end position="129"/>
    </location>
</feature>